<evidence type="ECO:0000259" key="3">
    <source>
        <dbReference type="SMART" id="SM00862"/>
    </source>
</evidence>
<dbReference type="AlphaFoldDB" id="A0AB38FX38"/>
<evidence type="ECO:0000313" key="5">
    <source>
        <dbReference type="EMBL" id="SQA63785.1"/>
    </source>
</evidence>
<evidence type="ECO:0000256" key="1">
    <source>
        <dbReference type="ARBA" id="ARBA00023125"/>
    </source>
</evidence>
<keyword evidence="7" id="KW-1185">Reference proteome</keyword>
<evidence type="ECO:0000313" key="4">
    <source>
        <dbReference type="EMBL" id="RKR63519.1"/>
    </source>
</evidence>
<dbReference type="InterPro" id="IPR001867">
    <property type="entry name" value="OmpR/PhoB-type_DNA-bd"/>
</dbReference>
<dbReference type="EMBL" id="UAVL01000017">
    <property type="protein sequence ID" value="SQA63785.1"/>
    <property type="molecule type" value="Genomic_DNA"/>
</dbReference>
<organism evidence="5 6">
    <name type="scientific">Yokenella regensburgei</name>
    <dbReference type="NCBI Taxonomy" id="158877"/>
    <lineage>
        <taxon>Bacteria</taxon>
        <taxon>Pseudomonadati</taxon>
        <taxon>Pseudomonadota</taxon>
        <taxon>Gammaproteobacteria</taxon>
        <taxon>Enterobacterales</taxon>
        <taxon>Enterobacteriaceae</taxon>
        <taxon>Yokenella</taxon>
    </lineage>
</organism>
<evidence type="ECO:0000256" key="2">
    <source>
        <dbReference type="SAM" id="Phobius"/>
    </source>
</evidence>
<dbReference type="EMBL" id="RBIZ01000003">
    <property type="protein sequence ID" value="RKR63519.1"/>
    <property type="molecule type" value="Genomic_DNA"/>
</dbReference>
<dbReference type="RefSeq" id="WP_006821080.1">
    <property type="nucleotide sequence ID" value="NZ_CABKQJ010000016.1"/>
</dbReference>
<feature type="transmembrane region" description="Helical" evidence="2">
    <location>
        <begin position="145"/>
        <end position="166"/>
    </location>
</feature>
<dbReference type="Gene3D" id="1.10.10.10">
    <property type="entry name" value="Winged helix-like DNA-binding domain superfamily/Winged helix DNA-binding domain"/>
    <property type="match status" value="1"/>
</dbReference>
<dbReference type="Pfam" id="PF00486">
    <property type="entry name" value="Trans_reg_C"/>
    <property type="match status" value="1"/>
</dbReference>
<dbReference type="SUPFAM" id="SSF46894">
    <property type="entry name" value="C-terminal effector domain of the bipartite response regulators"/>
    <property type="match status" value="1"/>
</dbReference>
<proteinExistence type="predicted"/>
<dbReference type="Proteomes" id="UP000267341">
    <property type="component" value="Unassembled WGS sequence"/>
</dbReference>
<evidence type="ECO:0000313" key="6">
    <source>
        <dbReference type="Proteomes" id="UP000251313"/>
    </source>
</evidence>
<keyword evidence="2" id="KW-1133">Transmembrane helix</keyword>
<reference evidence="4 7" key="2">
    <citation type="submission" date="2018-10" db="EMBL/GenBank/DDBJ databases">
        <title>Genomic Encyclopedia of Type Strains, Phase IV (KMG-IV): sequencing the most valuable type-strain genomes for metagenomic binning, comparative biology and taxonomic classification.</title>
        <authorList>
            <person name="Goeker M."/>
        </authorList>
    </citation>
    <scope>NUCLEOTIDE SEQUENCE [LARGE SCALE GENOMIC DNA]</scope>
    <source>
        <strain evidence="4 7">DSM 5079</strain>
    </source>
</reference>
<dbReference type="SMART" id="SM00862">
    <property type="entry name" value="Trans_reg_C"/>
    <property type="match status" value="1"/>
</dbReference>
<feature type="domain" description="OmpR/PhoB-type" evidence="3">
    <location>
        <begin position="25"/>
        <end position="100"/>
    </location>
</feature>
<comment type="caution">
    <text evidence="5">The sequence shown here is derived from an EMBL/GenBank/DDBJ whole genome shotgun (WGS) entry which is preliminary data.</text>
</comment>
<keyword evidence="1 4" id="KW-0238">DNA-binding</keyword>
<sequence>MRYIINASLIYDASNGSLSLPGGHEAETQLSVTANALLQFFLQHHDVVSREEVLKKVWDDNGLTSSNANLNQYLSMLRKTFRQYDIENIIITISRGNLQLNPQLQIETLDEPFTGTSEAPKTDIDTERIEPAAPPRPAMRHRGRCWYLASAALLGIAALLLSFTLAGKKPLRPLSLTPMTHSQCELLASEDMLSSVAASTYGSNFDAVRQRLSLNCKPGERFVFFYGDKLQTNGLGRVFLAHCAVHEDNAFSYCDNYFYYSWKPQ</sequence>
<dbReference type="GO" id="GO:0003677">
    <property type="term" value="F:DNA binding"/>
    <property type="evidence" value="ECO:0007669"/>
    <property type="project" value="UniProtKB-KW"/>
</dbReference>
<keyword evidence="2" id="KW-0472">Membrane</keyword>
<name>A0AB38FX38_9ENTR</name>
<gene>
    <name evidence="4" type="ORF">C7387_0171</name>
    <name evidence="5" type="ORF">NCTC11967_02859</name>
</gene>
<keyword evidence="2" id="KW-0812">Transmembrane</keyword>
<dbReference type="CDD" id="cd00383">
    <property type="entry name" value="trans_reg_C"/>
    <property type="match status" value="1"/>
</dbReference>
<dbReference type="InterPro" id="IPR016032">
    <property type="entry name" value="Sig_transdc_resp-reg_C-effctor"/>
</dbReference>
<protein>
    <submittedName>
        <fullName evidence="4">DNA-binding winged helix-turn-helix (WHTH) protein</fullName>
    </submittedName>
    <submittedName>
        <fullName evidence="5">Transcriptional regulatory protein, C terminal</fullName>
    </submittedName>
</protein>
<dbReference type="Proteomes" id="UP000251313">
    <property type="component" value="Unassembled WGS sequence"/>
</dbReference>
<dbReference type="GeneID" id="66902261"/>
<accession>A0AB38FX38</accession>
<reference evidence="5 6" key="1">
    <citation type="submission" date="2018-06" db="EMBL/GenBank/DDBJ databases">
        <authorList>
            <consortium name="Pathogen Informatics"/>
            <person name="Doyle S."/>
        </authorList>
    </citation>
    <scope>NUCLEOTIDE SEQUENCE [LARGE SCALE GENOMIC DNA]</scope>
    <source>
        <strain evidence="5 6">NCTC11967</strain>
    </source>
</reference>
<dbReference type="GO" id="GO:0000160">
    <property type="term" value="P:phosphorelay signal transduction system"/>
    <property type="evidence" value="ECO:0007669"/>
    <property type="project" value="InterPro"/>
</dbReference>
<dbReference type="GO" id="GO:0006355">
    <property type="term" value="P:regulation of DNA-templated transcription"/>
    <property type="evidence" value="ECO:0007669"/>
    <property type="project" value="InterPro"/>
</dbReference>
<dbReference type="InterPro" id="IPR036388">
    <property type="entry name" value="WH-like_DNA-bd_sf"/>
</dbReference>
<evidence type="ECO:0000313" key="7">
    <source>
        <dbReference type="Proteomes" id="UP000267341"/>
    </source>
</evidence>